<comment type="caution">
    <text evidence="8">The sequence shown here is derived from an EMBL/GenBank/DDBJ whole genome shotgun (WGS) entry which is preliminary data.</text>
</comment>
<evidence type="ECO:0000256" key="2">
    <source>
        <dbReference type="ARBA" id="ARBA00022475"/>
    </source>
</evidence>
<dbReference type="InterPro" id="IPR036259">
    <property type="entry name" value="MFS_trans_sf"/>
</dbReference>
<feature type="transmembrane region" description="Helical" evidence="6">
    <location>
        <begin position="251"/>
        <end position="270"/>
    </location>
</feature>
<evidence type="ECO:0000256" key="3">
    <source>
        <dbReference type="ARBA" id="ARBA00022692"/>
    </source>
</evidence>
<dbReference type="InterPro" id="IPR011701">
    <property type="entry name" value="MFS"/>
</dbReference>
<evidence type="ECO:0000313" key="8">
    <source>
        <dbReference type="EMBL" id="MBS7810211.1"/>
    </source>
</evidence>
<organism evidence="8 9">
    <name type="scientific">Roseococcus pinisoli</name>
    <dbReference type="NCBI Taxonomy" id="2835040"/>
    <lineage>
        <taxon>Bacteria</taxon>
        <taxon>Pseudomonadati</taxon>
        <taxon>Pseudomonadota</taxon>
        <taxon>Alphaproteobacteria</taxon>
        <taxon>Acetobacterales</taxon>
        <taxon>Roseomonadaceae</taxon>
        <taxon>Roseococcus</taxon>
    </lineage>
</organism>
<evidence type="ECO:0000259" key="7">
    <source>
        <dbReference type="PROSITE" id="PS50850"/>
    </source>
</evidence>
<name>A0ABS5Q958_9PROT</name>
<dbReference type="InterPro" id="IPR020846">
    <property type="entry name" value="MFS_dom"/>
</dbReference>
<comment type="subcellular location">
    <subcellularLocation>
        <location evidence="1">Cell membrane</location>
        <topology evidence="1">Multi-pass membrane protein</topology>
    </subcellularLocation>
</comment>
<evidence type="ECO:0000256" key="6">
    <source>
        <dbReference type="SAM" id="Phobius"/>
    </source>
</evidence>
<feature type="transmembrane region" description="Helical" evidence="6">
    <location>
        <begin position="72"/>
        <end position="91"/>
    </location>
</feature>
<evidence type="ECO:0000256" key="4">
    <source>
        <dbReference type="ARBA" id="ARBA00022989"/>
    </source>
</evidence>
<evidence type="ECO:0000313" key="9">
    <source>
        <dbReference type="Proteomes" id="UP000766336"/>
    </source>
</evidence>
<feature type="transmembrane region" description="Helical" evidence="6">
    <location>
        <begin position="339"/>
        <end position="361"/>
    </location>
</feature>
<dbReference type="Proteomes" id="UP000766336">
    <property type="component" value="Unassembled WGS sequence"/>
</dbReference>
<feature type="transmembrane region" description="Helical" evidence="6">
    <location>
        <begin position="212"/>
        <end position="231"/>
    </location>
</feature>
<dbReference type="Pfam" id="PF07690">
    <property type="entry name" value="MFS_1"/>
    <property type="match status" value="1"/>
</dbReference>
<sequence length="391" mass="40029">MNPVAWPLLALTLGHMFSNAVRTLPAVASDVMARDLAVSAEALAGITGAFPAAFAAAMIPVGVALDRWGVKPVSLSLLAIAAVGTVLAALAPSASTMLLAQIVLGMGCSGMMMCPMTYAARAVPQERFSVWAGLVQSVGNSGMILSASPLAWLVEAQGWRAGFLACLGIVAIGALAVSLTVRHDRPVPVPGRSAWGDAKDVMRVAVSPRLRGLMAVAFVSFGAVLGVRGLWGGPWLMEAKGMGRVAAGNLLLGVTFALVVGPAFAGWVVGRVGHLRLLLVGGHLLAAALIVALVIGGPLAFPAWVDGLILTGFGLAIAFQILCFTLLRSLVRPEEAGRALSAQNIFFFGGAAVLQGISGIAAGFGGVAAALLTFAAALVIASLLFLRWQRP</sequence>
<keyword evidence="9" id="KW-1185">Reference proteome</keyword>
<feature type="transmembrane region" description="Helical" evidence="6">
    <location>
        <begin position="43"/>
        <end position="65"/>
    </location>
</feature>
<feature type="transmembrane region" description="Helical" evidence="6">
    <location>
        <begin position="367"/>
        <end position="386"/>
    </location>
</feature>
<dbReference type="PANTHER" id="PTHR43124:SF3">
    <property type="entry name" value="CHLORAMPHENICOL EFFLUX PUMP RV0191"/>
    <property type="match status" value="1"/>
</dbReference>
<dbReference type="SUPFAM" id="SSF103473">
    <property type="entry name" value="MFS general substrate transporter"/>
    <property type="match status" value="1"/>
</dbReference>
<reference evidence="8 9" key="1">
    <citation type="submission" date="2021-05" db="EMBL/GenBank/DDBJ databases">
        <title>Roseococcus sp. XZZS9, whole genome shotgun sequencing project.</title>
        <authorList>
            <person name="Zhao G."/>
            <person name="Shen L."/>
        </authorList>
    </citation>
    <scope>NUCLEOTIDE SEQUENCE [LARGE SCALE GENOMIC DNA]</scope>
    <source>
        <strain evidence="8 9">XZZS9</strain>
    </source>
</reference>
<keyword evidence="3 6" id="KW-0812">Transmembrane</keyword>
<evidence type="ECO:0000256" key="1">
    <source>
        <dbReference type="ARBA" id="ARBA00004651"/>
    </source>
</evidence>
<dbReference type="PROSITE" id="PS50850">
    <property type="entry name" value="MFS"/>
    <property type="match status" value="1"/>
</dbReference>
<feature type="transmembrane region" description="Helical" evidence="6">
    <location>
        <begin position="159"/>
        <end position="181"/>
    </location>
</feature>
<dbReference type="EMBL" id="JAHCDA010000001">
    <property type="protein sequence ID" value="MBS7810211.1"/>
    <property type="molecule type" value="Genomic_DNA"/>
</dbReference>
<dbReference type="InterPro" id="IPR050189">
    <property type="entry name" value="MFS_Efflux_Transporters"/>
</dbReference>
<feature type="domain" description="Major facilitator superfamily (MFS) profile" evidence="7">
    <location>
        <begin position="7"/>
        <end position="391"/>
    </location>
</feature>
<gene>
    <name evidence="8" type="ORF">KHU32_04625</name>
</gene>
<evidence type="ECO:0000256" key="5">
    <source>
        <dbReference type="ARBA" id="ARBA00023136"/>
    </source>
</evidence>
<keyword evidence="4 6" id="KW-1133">Transmembrane helix</keyword>
<dbReference type="Gene3D" id="1.20.1250.20">
    <property type="entry name" value="MFS general substrate transporter like domains"/>
    <property type="match status" value="1"/>
</dbReference>
<feature type="transmembrane region" description="Helical" evidence="6">
    <location>
        <begin position="97"/>
        <end position="118"/>
    </location>
</feature>
<accession>A0ABS5Q958</accession>
<protein>
    <submittedName>
        <fullName evidence="8">MFS transporter</fullName>
    </submittedName>
</protein>
<feature type="transmembrane region" description="Helical" evidence="6">
    <location>
        <begin position="130"/>
        <end position="153"/>
    </location>
</feature>
<feature type="transmembrane region" description="Helical" evidence="6">
    <location>
        <begin position="277"/>
        <end position="301"/>
    </location>
</feature>
<keyword evidence="5 6" id="KW-0472">Membrane</keyword>
<keyword evidence="2" id="KW-1003">Cell membrane</keyword>
<feature type="transmembrane region" description="Helical" evidence="6">
    <location>
        <begin position="307"/>
        <end position="327"/>
    </location>
</feature>
<dbReference type="PANTHER" id="PTHR43124">
    <property type="entry name" value="PURINE EFFLUX PUMP PBUE"/>
    <property type="match status" value="1"/>
</dbReference>
<dbReference type="RefSeq" id="WP_213668845.1">
    <property type="nucleotide sequence ID" value="NZ_JAHCDA010000001.1"/>
</dbReference>
<proteinExistence type="predicted"/>